<evidence type="ECO:0000259" key="2">
    <source>
        <dbReference type="Pfam" id="PF14232"/>
    </source>
</evidence>
<dbReference type="KEGG" id="nyu:D7D52_11755"/>
<keyword evidence="4" id="KW-1185">Reference proteome</keyword>
<dbReference type="EMBL" id="CP032568">
    <property type="protein sequence ID" value="AYF78950.1"/>
    <property type="molecule type" value="Genomic_DNA"/>
</dbReference>
<name>A0A386ZP46_9NOCA</name>
<evidence type="ECO:0000313" key="4">
    <source>
        <dbReference type="Proteomes" id="UP000267164"/>
    </source>
</evidence>
<gene>
    <name evidence="3" type="ORF">D7D52_11755</name>
</gene>
<sequence length="187" mass="20943">MTAADSTTDAATRLRALIAADATAAEAWELFDSLPAVRVEDITTGRWRGAEVGTGHPWDGMLVESGWYGKQFDSADSVQPLLFTAPDGEIFPVDPRRVPLFLAGKVPVSALRPVRRSLGVLRTVLRTTTPRARLRNLEFRGKSSAAMIYDHLPIIDIFRRVDHDTLLGVMDMRGLREPYFFVLYRDR</sequence>
<dbReference type="AlphaFoldDB" id="A0A386ZP46"/>
<dbReference type="Pfam" id="PF14232">
    <property type="entry name" value="DUF4334"/>
    <property type="match status" value="1"/>
</dbReference>
<proteinExistence type="predicted"/>
<dbReference type="Pfam" id="PF14231">
    <property type="entry name" value="GXWXG"/>
    <property type="match status" value="1"/>
</dbReference>
<dbReference type="OrthoDB" id="8905397at2"/>
<organism evidence="3 4">
    <name type="scientific">Nocardia yunnanensis</name>
    <dbReference type="NCBI Taxonomy" id="2382165"/>
    <lineage>
        <taxon>Bacteria</taxon>
        <taxon>Bacillati</taxon>
        <taxon>Actinomycetota</taxon>
        <taxon>Actinomycetes</taxon>
        <taxon>Mycobacteriales</taxon>
        <taxon>Nocardiaceae</taxon>
        <taxon>Nocardia</taxon>
    </lineage>
</organism>
<reference evidence="3 4" key="1">
    <citation type="submission" date="2018-09" db="EMBL/GenBank/DDBJ databases">
        <title>Nocardia yunnanensis sp. nov., an actinomycete isolated from a soil sample.</title>
        <authorList>
            <person name="Zhang J."/>
        </authorList>
    </citation>
    <scope>NUCLEOTIDE SEQUENCE [LARGE SCALE GENOMIC DNA]</scope>
    <source>
        <strain evidence="3 4">CFHS0054</strain>
    </source>
</reference>
<accession>A0A386ZP46</accession>
<protein>
    <submittedName>
        <fullName evidence="3">DUF4334 domain-containing protein</fullName>
    </submittedName>
</protein>
<dbReference type="Gene3D" id="2.40.128.580">
    <property type="entry name" value="GXWXG domain"/>
    <property type="match status" value="1"/>
</dbReference>
<feature type="domain" description="DUF4334" evidence="2">
    <location>
        <begin position="130"/>
        <end position="185"/>
    </location>
</feature>
<feature type="domain" description="GXWXG" evidence="1">
    <location>
        <begin position="29"/>
        <end position="88"/>
    </location>
</feature>
<evidence type="ECO:0000313" key="3">
    <source>
        <dbReference type="EMBL" id="AYF78950.1"/>
    </source>
</evidence>
<dbReference type="Proteomes" id="UP000267164">
    <property type="component" value="Chromosome"/>
</dbReference>
<dbReference type="InterPro" id="IPR025568">
    <property type="entry name" value="DUF4334"/>
</dbReference>
<evidence type="ECO:0000259" key="1">
    <source>
        <dbReference type="Pfam" id="PF14231"/>
    </source>
</evidence>
<dbReference type="InterPro" id="IPR025951">
    <property type="entry name" value="GXWXG_dom"/>
</dbReference>